<dbReference type="PaxDb" id="67767-A0A0J7KAM9"/>
<evidence type="ECO:0000256" key="4">
    <source>
        <dbReference type="ARBA" id="ARBA00023140"/>
    </source>
</evidence>
<evidence type="ECO:0000313" key="6">
    <source>
        <dbReference type="EMBL" id="KMQ87291.1"/>
    </source>
</evidence>
<proteinExistence type="inferred from homology"/>
<dbReference type="EMBL" id="LBMM01010723">
    <property type="protein sequence ID" value="KMQ87291.1"/>
    <property type="molecule type" value="Genomic_DNA"/>
</dbReference>
<keyword evidence="7" id="KW-1185">Reference proteome</keyword>
<sequence>MISRFLRAGYIKKYPLSSLKVIVCGGAAMKLKAQEEMRRILPHVQMLQAYGMTELGGLATLQLPNHKNGSCGTVIENVQIKIVNPENGKILGPNQSGEVWIKTATIMNGYYRNPEATKNTIDEEGWLHSGDIGYFDEDG</sequence>
<reference evidence="6 7" key="1">
    <citation type="submission" date="2015-04" db="EMBL/GenBank/DDBJ databases">
        <title>Lasius niger genome sequencing.</title>
        <authorList>
            <person name="Konorov E.A."/>
            <person name="Nikitin M.A."/>
            <person name="Kirill M.V."/>
            <person name="Chang P."/>
        </authorList>
    </citation>
    <scope>NUCLEOTIDE SEQUENCE [LARGE SCALE GENOMIC DNA]</scope>
    <source>
        <tissue evidence="6">Whole</tissue>
    </source>
</reference>
<dbReference type="SUPFAM" id="SSF56801">
    <property type="entry name" value="Acetyl-CoA synthetase-like"/>
    <property type="match status" value="1"/>
</dbReference>
<keyword evidence="3" id="KW-0436">Ligase</keyword>
<feature type="domain" description="AMP-dependent synthetase/ligase" evidence="5">
    <location>
        <begin position="4"/>
        <end position="111"/>
    </location>
</feature>
<keyword evidence="4" id="KW-0576">Peroxisome</keyword>
<dbReference type="Pfam" id="PF00501">
    <property type="entry name" value="AMP-binding"/>
    <property type="match status" value="1"/>
</dbReference>
<dbReference type="Gene3D" id="3.40.50.980">
    <property type="match status" value="1"/>
</dbReference>
<name>A0A0J7KAM9_LASNI</name>
<dbReference type="GO" id="GO:0016405">
    <property type="term" value="F:CoA-ligase activity"/>
    <property type="evidence" value="ECO:0007669"/>
    <property type="project" value="TreeGrafter"/>
</dbReference>
<dbReference type="PANTHER" id="PTHR24096">
    <property type="entry name" value="LONG-CHAIN-FATTY-ACID--COA LIGASE"/>
    <property type="match status" value="1"/>
</dbReference>
<dbReference type="Gene3D" id="2.30.38.10">
    <property type="entry name" value="Luciferase, Domain 3"/>
    <property type="match status" value="1"/>
</dbReference>
<dbReference type="InterPro" id="IPR000873">
    <property type="entry name" value="AMP-dep_synth/lig_dom"/>
</dbReference>
<dbReference type="STRING" id="67767.A0A0J7KAM9"/>
<keyword evidence="6" id="KW-0503">Monooxygenase</keyword>
<evidence type="ECO:0000256" key="3">
    <source>
        <dbReference type="ARBA" id="ARBA00022598"/>
    </source>
</evidence>
<evidence type="ECO:0000259" key="5">
    <source>
        <dbReference type="Pfam" id="PF00501"/>
    </source>
</evidence>
<protein>
    <submittedName>
        <fullName evidence="6">Luciferin 4-monooxygenase</fullName>
    </submittedName>
</protein>
<organism evidence="6 7">
    <name type="scientific">Lasius niger</name>
    <name type="common">Black garden ant</name>
    <dbReference type="NCBI Taxonomy" id="67767"/>
    <lineage>
        <taxon>Eukaryota</taxon>
        <taxon>Metazoa</taxon>
        <taxon>Ecdysozoa</taxon>
        <taxon>Arthropoda</taxon>
        <taxon>Hexapoda</taxon>
        <taxon>Insecta</taxon>
        <taxon>Pterygota</taxon>
        <taxon>Neoptera</taxon>
        <taxon>Endopterygota</taxon>
        <taxon>Hymenoptera</taxon>
        <taxon>Apocrita</taxon>
        <taxon>Aculeata</taxon>
        <taxon>Formicoidea</taxon>
        <taxon>Formicidae</taxon>
        <taxon>Formicinae</taxon>
        <taxon>Lasius</taxon>
        <taxon>Lasius</taxon>
    </lineage>
</organism>
<evidence type="ECO:0000313" key="7">
    <source>
        <dbReference type="Proteomes" id="UP000036403"/>
    </source>
</evidence>
<dbReference type="Proteomes" id="UP000036403">
    <property type="component" value="Unassembled WGS sequence"/>
</dbReference>
<comment type="subcellular location">
    <subcellularLocation>
        <location evidence="1">Peroxisome</location>
    </subcellularLocation>
</comment>
<dbReference type="AlphaFoldDB" id="A0A0J7KAM9"/>
<dbReference type="PANTHER" id="PTHR24096:SF149">
    <property type="entry name" value="AMP-BINDING DOMAIN-CONTAINING PROTEIN-RELATED"/>
    <property type="match status" value="1"/>
</dbReference>
<evidence type="ECO:0000256" key="1">
    <source>
        <dbReference type="ARBA" id="ARBA00004275"/>
    </source>
</evidence>
<accession>A0A0J7KAM9</accession>
<evidence type="ECO:0000256" key="2">
    <source>
        <dbReference type="ARBA" id="ARBA00006432"/>
    </source>
</evidence>
<gene>
    <name evidence="6" type="ORF">RF55_13459</name>
</gene>
<comment type="similarity">
    <text evidence="2">Belongs to the ATP-dependent AMP-binding enzyme family.</text>
</comment>
<comment type="caution">
    <text evidence="6">The sequence shown here is derived from an EMBL/GenBank/DDBJ whole genome shotgun (WGS) entry which is preliminary data.</text>
</comment>
<dbReference type="GO" id="GO:0005777">
    <property type="term" value="C:peroxisome"/>
    <property type="evidence" value="ECO:0007669"/>
    <property type="project" value="UniProtKB-SubCell"/>
</dbReference>
<keyword evidence="6" id="KW-0560">Oxidoreductase</keyword>
<dbReference type="GO" id="GO:0004497">
    <property type="term" value="F:monooxygenase activity"/>
    <property type="evidence" value="ECO:0007669"/>
    <property type="project" value="UniProtKB-KW"/>
</dbReference>
<dbReference type="OrthoDB" id="10253869at2759"/>